<evidence type="ECO:0000256" key="1">
    <source>
        <dbReference type="ARBA" id="ARBA00007447"/>
    </source>
</evidence>
<evidence type="ECO:0000256" key="8">
    <source>
        <dbReference type="PROSITE-ProRule" id="PRU00221"/>
    </source>
</evidence>
<keyword evidence="6" id="KW-1015">Disulfide bond</keyword>
<keyword evidence="5" id="KW-0378">Hydrolase</keyword>
<protein>
    <recommendedName>
        <fullName evidence="9">Peptidase A1 domain-containing protein</fullName>
    </recommendedName>
</protein>
<dbReference type="SMART" id="SM00320">
    <property type="entry name" value="WD40"/>
    <property type="match status" value="4"/>
</dbReference>
<keyword evidence="11" id="KW-1185">Reference proteome</keyword>
<dbReference type="PANTHER" id="PTHR22836">
    <property type="entry name" value="WD40 REPEAT PROTEIN"/>
    <property type="match status" value="1"/>
</dbReference>
<dbReference type="EMBL" id="JAXIOK010000005">
    <property type="protein sequence ID" value="KAK4771684.1"/>
    <property type="molecule type" value="Genomic_DNA"/>
</dbReference>
<keyword evidence="8" id="KW-0853">WD repeat</keyword>
<dbReference type="InterPro" id="IPR045245">
    <property type="entry name" value="Pfs2-like"/>
</dbReference>
<dbReference type="GO" id="GO:0006508">
    <property type="term" value="P:proteolysis"/>
    <property type="evidence" value="ECO:0007669"/>
    <property type="project" value="UniProtKB-KW"/>
</dbReference>
<sequence length="1008" mass="111020">MLVLCVFGGIATRGDSFAARRNRKLTQRRSVDYTSTVVRYMQTRLWQRDKRDRTAMQPTPAAALDMLPTIAYTDNPQQNLSIHLLTRIIWFPSGRGLITGSQSGEFTIRNGQSFNFEMIIQAHDIAISSTIWSHSDNWLVSGDLCYMLYWQTSMNNVKANKSAHKESVRDLRSVHIISFLPVFSSLRNLACQIRIFMRTQGSCIFFIFSFFPQTVFSHACWSFAVNSGGKDNLMKLWDAKSGRELCSFHGHKNTVLCVKWNQNGNWVLTASKDQIIKLYDIRAMKELESFRGHLKDVSKLAWHPFQEYFVSWSYDGSIFHWLVGSVWDLVWHPIGYLLSSSGNDLTTKFWYRYRPGDSACNKFNAGPNQEPSGFPVVGGVPLVLLAVYPVVSQNLKAQQLLAHFLLPGAYQQNPQQKHQHQSFPPQMDPLPLPPLSNMPQLQPPSHLHMFPHPNLPLSPPQIPQLNVPSSMSLSMPGLSSGTGNARFNESDGSSMPQGHYVGMTPMQPGGVPPPSVGGLPNMQAPLNAGGTQIYQQGVPVPYNRPQGGQPSGGQSVCCHHLHLLDLRPTVKHLLNSEHEGVLLPHRFLISWKEMEGRFGSGKSDCPGRVFHTFSPCSPFRPTSANHLSWEDSILEMQNKDASRVGFLSSLVAGKSVAPIAWGRQQAVLHSPSYIVKAKVGTPPQTLLIAMDTSNDAVWVPCSGCVGCPSSVLLSTKSTTFKALRCSSSQCLQVRGHTCDSGACTFNTTYGSSTLAFNLSQDTLKLAVDPIPGYTFACIKKATGSSVPPQGLLGLGRGPLSLLAQTKNLYRSTFSYCLPSFRSLNFSGSLRLGSVGQPPRIRSTPLLTNPRRSSLYYVNLIGVRIGRKFVDIPPAALAFNPSTGAGTIFDSGTVFTRLVRPAYEAVRNEFQRQVGKATVTSLGGFDTCYTEPIVAPTVTFMFPGLNMTLPPDNLLIHSTVGSKSCLAMAASPDNLNSVLNVIASMQQQNHRVLFDVHNSRLGVARQLCS</sequence>
<reference evidence="10 11" key="1">
    <citation type="journal article" date="2023" name="Hortic Res">
        <title>Pangenome of water caltrop reveals structural variations and asymmetric subgenome divergence after allopolyploidization.</title>
        <authorList>
            <person name="Zhang X."/>
            <person name="Chen Y."/>
            <person name="Wang L."/>
            <person name="Yuan Y."/>
            <person name="Fang M."/>
            <person name="Shi L."/>
            <person name="Lu R."/>
            <person name="Comes H.P."/>
            <person name="Ma Y."/>
            <person name="Chen Y."/>
            <person name="Huang G."/>
            <person name="Zhou Y."/>
            <person name="Zheng Z."/>
            <person name="Qiu Y."/>
        </authorList>
    </citation>
    <scope>NUCLEOTIDE SEQUENCE [LARGE SCALE GENOMIC DNA]</scope>
    <source>
        <tissue evidence="10">Roots</tissue>
    </source>
</reference>
<dbReference type="Pfam" id="PF14543">
    <property type="entry name" value="TAXi_N"/>
    <property type="match status" value="1"/>
</dbReference>
<evidence type="ECO:0000256" key="4">
    <source>
        <dbReference type="ARBA" id="ARBA00022750"/>
    </source>
</evidence>
<dbReference type="FunFam" id="2.40.70.10:FF:000022">
    <property type="entry name" value="Aspartyl protease AED3"/>
    <property type="match status" value="1"/>
</dbReference>
<keyword evidence="3" id="KW-0732">Signal</keyword>
<dbReference type="AlphaFoldDB" id="A0AAN7KSE9"/>
<comment type="caution">
    <text evidence="10">The sequence shown here is derived from an EMBL/GenBank/DDBJ whole genome shotgun (WGS) entry which is preliminary data.</text>
</comment>
<dbReference type="Proteomes" id="UP001345219">
    <property type="component" value="Chromosome 24"/>
</dbReference>
<evidence type="ECO:0000259" key="9">
    <source>
        <dbReference type="PROSITE" id="PS51767"/>
    </source>
</evidence>
<dbReference type="InterPro" id="IPR032861">
    <property type="entry name" value="TAXi_N"/>
</dbReference>
<dbReference type="InterPro" id="IPR021109">
    <property type="entry name" value="Peptidase_aspartic_dom_sf"/>
</dbReference>
<keyword evidence="2" id="KW-0645">Protease</keyword>
<evidence type="ECO:0000313" key="11">
    <source>
        <dbReference type="Proteomes" id="UP001345219"/>
    </source>
</evidence>
<dbReference type="Pfam" id="PF14541">
    <property type="entry name" value="TAXi_C"/>
    <property type="match status" value="1"/>
</dbReference>
<dbReference type="InterPro" id="IPR033121">
    <property type="entry name" value="PEPTIDASE_A1"/>
</dbReference>
<keyword evidence="4" id="KW-0064">Aspartyl protease</keyword>
<comment type="similarity">
    <text evidence="1">Belongs to the peptidase A1 family.</text>
</comment>
<dbReference type="Pfam" id="PF00400">
    <property type="entry name" value="WD40"/>
    <property type="match status" value="2"/>
</dbReference>
<evidence type="ECO:0000256" key="5">
    <source>
        <dbReference type="ARBA" id="ARBA00022801"/>
    </source>
</evidence>
<dbReference type="Gene3D" id="2.130.10.10">
    <property type="entry name" value="YVTN repeat-like/Quinoprotein amine dehydrogenase"/>
    <property type="match status" value="2"/>
</dbReference>
<dbReference type="SUPFAM" id="SSF50978">
    <property type="entry name" value="WD40 repeat-like"/>
    <property type="match status" value="1"/>
</dbReference>
<dbReference type="InterPro" id="IPR015943">
    <property type="entry name" value="WD40/YVTN_repeat-like_dom_sf"/>
</dbReference>
<evidence type="ECO:0000256" key="6">
    <source>
        <dbReference type="ARBA" id="ARBA00023157"/>
    </source>
</evidence>
<dbReference type="FunFam" id="2.40.70.10:FF:000040">
    <property type="entry name" value="aspartyl protease AED3"/>
    <property type="match status" value="1"/>
</dbReference>
<dbReference type="PROSITE" id="PS51767">
    <property type="entry name" value="PEPTIDASE_A1"/>
    <property type="match status" value="1"/>
</dbReference>
<dbReference type="InterPro" id="IPR001680">
    <property type="entry name" value="WD40_rpt"/>
</dbReference>
<dbReference type="PANTHER" id="PTHR22836:SF0">
    <property type="entry name" value="PRE-MRNA 3' END PROCESSING PROTEIN WDR33"/>
    <property type="match status" value="1"/>
</dbReference>
<dbReference type="Gene3D" id="2.40.70.10">
    <property type="entry name" value="Acid Proteases"/>
    <property type="match status" value="2"/>
</dbReference>
<evidence type="ECO:0000256" key="2">
    <source>
        <dbReference type="ARBA" id="ARBA00022670"/>
    </source>
</evidence>
<feature type="repeat" description="WD" evidence="8">
    <location>
        <begin position="248"/>
        <end position="289"/>
    </location>
</feature>
<name>A0AAN7KSE9_9MYRT</name>
<dbReference type="SUPFAM" id="SSF50630">
    <property type="entry name" value="Acid proteases"/>
    <property type="match status" value="1"/>
</dbReference>
<gene>
    <name evidence="10" type="ORF">SAY87_032216</name>
</gene>
<evidence type="ECO:0000256" key="7">
    <source>
        <dbReference type="ARBA" id="ARBA00023180"/>
    </source>
</evidence>
<evidence type="ECO:0000313" key="10">
    <source>
        <dbReference type="EMBL" id="KAK4771684.1"/>
    </source>
</evidence>
<feature type="repeat" description="WD" evidence="8">
    <location>
        <begin position="290"/>
        <end position="321"/>
    </location>
</feature>
<dbReference type="PROSITE" id="PS50294">
    <property type="entry name" value="WD_REPEATS_REGION"/>
    <property type="match status" value="2"/>
</dbReference>
<dbReference type="GO" id="GO:0005847">
    <property type="term" value="C:mRNA cleavage and polyadenylation specificity factor complex"/>
    <property type="evidence" value="ECO:0007669"/>
    <property type="project" value="TreeGrafter"/>
</dbReference>
<dbReference type="InterPro" id="IPR032799">
    <property type="entry name" value="TAXi_C"/>
</dbReference>
<keyword evidence="7" id="KW-0325">Glycoprotein</keyword>
<dbReference type="PROSITE" id="PS50082">
    <property type="entry name" value="WD_REPEATS_2"/>
    <property type="match status" value="2"/>
</dbReference>
<proteinExistence type="inferred from homology"/>
<accession>A0AAN7KSE9</accession>
<feature type="domain" description="Peptidase A1" evidence="9">
    <location>
        <begin position="673"/>
        <end position="1003"/>
    </location>
</feature>
<evidence type="ECO:0000256" key="3">
    <source>
        <dbReference type="ARBA" id="ARBA00022729"/>
    </source>
</evidence>
<organism evidence="10 11">
    <name type="scientific">Trapa incisa</name>
    <dbReference type="NCBI Taxonomy" id="236973"/>
    <lineage>
        <taxon>Eukaryota</taxon>
        <taxon>Viridiplantae</taxon>
        <taxon>Streptophyta</taxon>
        <taxon>Embryophyta</taxon>
        <taxon>Tracheophyta</taxon>
        <taxon>Spermatophyta</taxon>
        <taxon>Magnoliopsida</taxon>
        <taxon>eudicotyledons</taxon>
        <taxon>Gunneridae</taxon>
        <taxon>Pentapetalae</taxon>
        <taxon>rosids</taxon>
        <taxon>malvids</taxon>
        <taxon>Myrtales</taxon>
        <taxon>Lythraceae</taxon>
        <taxon>Trapa</taxon>
    </lineage>
</organism>
<dbReference type="GO" id="GO:0004190">
    <property type="term" value="F:aspartic-type endopeptidase activity"/>
    <property type="evidence" value="ECO:0007669"/>
    <property type="project" value="UniProtKB-KW"/>
</dbReference>
<dbReference type="GO" id="GO:0031124">
    <property type="term" value="P:mRNA 3'-end processing"/>
    <property type="evidence" value="ECO:0007669"/>
    <property type="project" value="InterPro"/>
</dbReference>
<dbReference type="InterPro" id="IPR036322">
    <property type="entry name" value="WD40_repeat_dom_sf"/>
</dbReference>